<dbReference type="InterPro" id="IPR011856">
    <property type="entry name" value="tRNA_endonuc-like_dom_sf"/>
</dbReference>
<dbReference type="Proteomes" id="UP000030012">
    <property type="component" value="Unassembled WGS sequence"/>
</dbReference>
<dbReference type="InterPro" id="IPR003509">
    <property type="entry name" value="UPF0102_YraN-like"/>
</dbReference>
<dbReference type="Pfam" id="PF02021">
    <property type="entry name" value="UPF0102"/>
    <property type="match status" value="1"/>
</dbReference>
<dbReference type="PANTHER" id="PTHR34039">
    <property type="entry name" value="UPF0102 PROTEIN YRAN"/>
    <property type="match status" value="1"/>
</dbReference>
<dbReference type="Gene3D" id="3.40.1350.10">
    <property type="match status" value="1"/>
</dbReference>
<comment type="similarity">
    <text evidence="1 2">Belongs to the UPF0102 family.</text>
</comment>
<dbReference type="NCBIfam" id="NF009150">
    <property type="entry name" value="PRK12497.1-3"/>
    <property type="match status" value="1"/>
</dbReference>
<reference evidence="3 4" key="1">
    <citation type="submission" date="2014-01" db="EMBL/GenBank/DDBJ databases">
        <title>Plasmidome dynamics in the species complex Clostridium novyi sensu lato converts strains of independent lineages into distinctly different pathogens.</title>
        <authorList>
            <person name="Skarin H."/>
            <person name="Segerman B."/>
        </authorList>
    </citation>
    <scope>NUCLEOTIDE SEQUENCE [LARGE SCALE GENOMIC DNA]</scope>
    <source>
        <strain evidence="3 4">4552</strain>
    </source>
</reference>
<dbReference type="GO" id="GO:0003676">
    <property type="term" value="F:nucleic acid binding"/>
    <property type="evidence" value="ECO:0007669"/>
    <property type="project" value="InterPro"/>
</dbReference>
<dbReference type="CDD" id="cd20736">
    <property type="entry name" value="PoNe_Nuclease"/>
    <property type="match status" value="1"/>
</dbReference>
<dbReference type="PANTHER" id="PTHR34039:SF1">
    <property type="entry name" value="UPF0102 PROTEIN YRAN"/>
    <property type="match status" value="1"/>
</dbReference>
<protein>
    <recommendedName>
        <fullName evidence="2">UPF0102 protein Z968_02555</fullName>
    </recommendedName>
</protein>
<dbReference type="AlphaFoldDB" id="A0A0A0IDU1"/>
<accession>A0A0A0IDU1</accession>
<name>A0A0A0IDU1_CLONO</name>
<dbReference type="EMBL" id="JENJ01000007">
    <property type="protein sequence ID" value="KGM97745.1"/>
    <property type="molecule type" value="Genomic_DNA"/>
</dbReference>
<dbReference type="OrthoDB" id="9802516at2"/>
<dbReference type="HAMAP" id="MF_00048">
    <property type="entry name" value="UPF0102"/>
    <property type="match status" value="1"/>
</dbReference>
<evidence type="ECO:0000256" key="2">
    <source>
        <dbReference type="HAMAP-Rule" id="MF_00048"/>
    </source>
</evidence>
<evidence type="ECO:0000256" key="1">
    <source>
        <dbReference type="ARBA" id="ARBA00006738"/>
    </source>
</evidence>
<organism evidence="3 4">
    <name type="scientific">Clostridium novyi A str. 4552</name>
    <dbReference type="NCBI Taxonomy" id="1444289"/>
    <lineage>
        <taxon>Bacteria</taxon>
        <taxon>Bacillati</taxon>
        <taxon>Bacillota</taxon>
        <taxon>Clostridia</taxon>
        <taxon>Eubacteriales</taxon>
        <taxon>Clostridiaceae</taxon>
        <taxon>Clostridium</taxon>
    </lineage>
</organism>
<comment type="caution">
    <text evidence="3">The sequence shown here is derived from an EMBL/GenBank/DDBJ whole genome shotgun (WGS) entry which is preliminary data.</text>
</comment>
<evidence type="ECO:0000313" key="3">
    <source>
        <dbReference type="EMBL" id="KGM97745.1"/>
    </source>
</evidence>
<evidence type="ECO:0000313" key="4">
    <source>
        <dbReference type="Proteomes" id="UP000030012"/>
    </source>
</evidence>
<proteinExistence type="inferred from homology"/>
<dbReference type="RefSeq" id="WP_039252893.1">
    <property type="nucleotide sequence ID" value="NZ_JENJ01000007.1"/>
</dbReference>
<gene>
    <name evidence="3" type="ORF">Z968_02555</name>
</gene>
<dbReference type="InterPro" id="IPR011335">
    <property type="entry name" value="Restrct_endonuc-II-like"/>
</dbReference>
<dbReference type="SUPFAM" id="SSF52980">
    <property type="entry name" value="Restriction endonuclease-like"/>
    <property type="match status" value="1"/>
</dbReference>
<sequence>MYSFNKPIGTYGESLSEEFLISKGHTIITKNFRCRGGEIDIISSNNNYICFTEVKTRYTHAFGIPCESVTPTKIRKIRNTAKFYIYINNLFKNNFKFNVIEILLDSHTNAYSINFIENAF</sequence>